<evidence type="ECO:0000256" key="1">
    <source>
        <dbReference type="ARBA" id="ARBA00010641"/>
    </source>
</evidence>
<organism evidence="7 8">
    <name type="scientific">Stackebrandtia albiflava</name>
    <dbReference type="NCBI Taxonomy" id="406432"/>
    <lineage>
        <taxon>Bacteria</taxon>
        <taxon>Bacillati</taxon>
        <taxon>Actinomycetota</taxon>
        <taxon>Actinomycetes</taxon>
        <taxon>Glycomycetales</taxon>
        <taxon>Glycomycetaceae</taxon>
        <taxon>Stackebrandtia</taxon>
    </lineage>
</organism>
<keyword evidence="2" id="KW-0805">Transcription regulation</keyword>
<dbReference type="InterPro" id="IPR039425">
    <property type="entry name" value="RNA_pol_sigma-70-like"/>
</dbReference>
<dbReference type="SUPFAM" id="SSF88659">
    <property type="entry name" value="Sigma3 and sigma4 domains of RNA polymerase sigma factors"/>
    <property type="match status" value="1"/>
</dbReference>
<name>A0A562VAR2_9ACTN</name>
<dbReference type="AlphaFoldDB" id="A0A562VAR2"/>
<dbReference type="GO" id="GO:0006352">
    <property type="term" value="P:DNA-templated transcription initiation"/>
    <property type="evidence" value="ECO:0007669"/>
    <property type="project" value="InterPro"/>
</dbReference>
<comment type="caution">
    <text evidence="7">The sequence shown here is derived from an EMBL/GenBank/DDBJ whole genome shotgun (WGS) entry which is preliminary data.</text>
</comment>
<dbReference type="Pfam" id="PF04542">
    <property type="entry name" value="Sigma70_r2"/>
    <property type="match status" value="1"/>
</dbReference>
<dbReference type="NCBIfam" id="NF007228">
    <property type="entry name" value="PRK09646.1"/>
    <property type="match status" value="1"/>
</dbReference>
<dbReference type="PANTHER" id="PTHR43133">
    <property type="entry name" value="RNA POLYMERASE ECF-TYPE SIGMA FACTO"/>
    <property type="match status" value="1"/>
</dbReference>
<dbReference type="RefSeq" id="WP_244615658.1">
    <property type="nucleotide sequence ID" value="NZ_BAABIJ010000001.1"/>
</dbReference>
<accession>A0A562VAR2</accession>
<dbReference type="InterPro" id="IPR014284">
    <property type="entry name" value="RNA_pol_sigma-70_dom"/>
</dbReference>
<sequence length="187" mass="21186">MVTDSVRADVDDHLKEAALGDEAAFARLYDLVAPRVYGLSLRVLRDPAQAEEVCQEVFLEVWRKAARFDPARGSATTWILTLTHRRAVDRVRSAQSAVDRERRSAAATGEVEYDEVAETVTDRLEYRQVRRCLDRLTEIQRQAITLAFYGGHTYRQVGDLLGAALPTVKTRIRDGLIRLRDCLEVAR</sequence>
<keyword evidence="4" id="KW-0804">Transcription</keyword>
<evidence type="ECO:0000313" key="8">
    <source>
        <dbReference type="Proteomes" id="UP000321617"/>
    </source>
</evidence>
<dbReference type="InterPro" id="IPR036388">
    <property type="entry name" value="WH-like_DNA-bd_sf"/>
</dbReference>
<gene>
    <name evidence="7" type="ORF">LX16_0625</name>
</gene>
<keyword evidence="3" id="KW-0731">Sigma factor</keyword>
<evidence type="ECO:0000259" key="6">
    <source>
        <dbReference type="Pfam" id="PF08281"/>
    </source>
</evidence>
<evidence type="ECO:0000256" key="3">
    <source>
        <dbReference type="ARBA" id="ARBA00023082"/>
    </source>
</evidence>
<reference evidence="7 8" key="1">
    <citation type="journal article" date="2013" name="Stand. Genomic Sci.">
        <title>Genomic Encyclopedia of Type Strains, Phase I: The one thousand microbial genomes (KMG-I) project.</title>
        <authorList>
            <person name="Kyrpides N.C."/>
            <person name="Woyke T."/>
            <person name="Eisen J.A."/>
            <person name="Garrity G."/>
            <person name="Lilburn T.G."/>
            <person name="Beck B.J."/>
            <person name="Whitman W.B."/>
            <person name="Hugenholtz P."/>
            <person name="Klenk H.P."/>
        </authorList>
    </citation>
    <scope>NUCLEOTIDE SEQUENCE [LARGE SCALE GENOMIC DNA]</scope>
    <source>
        <strain evidence="7 8">DSM 45044</strain>
    </source>
</reference>
<dbReference type="Gene3D" id="1.10.10.10">
    <property type="entry name" value="Winged helix-like DNA-binding domain superfamily/Winged helix DNA-binding domain"/>
    <property type="match status" value="1"/>
</dbReference>
<dbReference type="EMBL" id="VLLL01000005">
    <property type="protein sequence ID" value="TWJ14931.1"/>
    <property type="molecule type" value="Genomic_DNA"/>
</dbReference>
<dbReference type="PANTHER" id="PTHR43133:SF66">
    <property type="entry name" value="ECF RNA POLYMERASE SIGMA FACTOR SIGK"/>
    <property type="match status" value="1"/>
</dbReference>
<dbReference type="CDD" id="cd06171">
    <property type="entry name" value="Sigma70_r4"/>
    <property type="match status" value="1"/>
</dbReference>
<feature type="domain" description="RNA polymerase sigma-70 region 2" evidence="5">
    <location>
        <begin position="28"/>
        <end position="95"/>
    </location>
</feature>
<dbReference type="GO" id="GO:0003677">
    <property type="term" value="F:DNA binding"/>
    <property type="evidence" value="ECO:0007669"/>
    <property type="project" value="InterPro"/>
</dbReference>
<feature type="domain" description="RNA polymerase sigma factor 70 region 4 type 2" evidence="6">
    <location>
        <begin position="127"/>
        <end position="179"/>
    </location>
</feature>
<protein>
    <submittedName>
        <fullName evidence="7">RNA polymerase sigma-70 factor (ECF subfamily)</fullName>
    </submittedName>
</protein>
<comment type="similarity">
    <text evidence="1">Belongs to the sigma-70 factor family. ECF subfamily.</text>
</comment>
<dbReference type="Gene3D" id="1.10.1740.10">
    <property type="match status" value="1"/>
</dbReference>
<dbReference type="InterPro" id="IPR007627">
    <property type="entry name" value="RNA_pol_sigma70_r2"/>
</dbReference>
<proteinExistence type="inferred from homology"/>
<dbReference type="Proteomes" id="UP000321617">
    <property type="component" value="Unassembled WGS sequence"/>
</dbReference>
<dbReference type="SUPFAM" id="SSF88946">
    <property type="entry name" value="Sigma2 domain of RNA polymerase sigma factors"/>
    <property type="match status" value="1"/>
</dbReference>
<evidence type="ECO:0000259" key="5">
    <source>
        <dbReference type="Pfam" id="PF04542"/>
    </source>
</evidence>
<evidence type="ECO:0000256" key="4">
    <source>
        <dbReference type="ARBA" id="ARBA00023163"/>
    </source>
</evidence>
<dbReference type="GO" id="GO:0016987">
    <property type="term" value="F:sigma factor activity"/>
    <property type="evidence" value="ECO:0007669"/>
    <property type="project" value="UniProtKB-KW"/>
</dbReference>
<evidence type="ECO:0000256" key="2">
    <source>
        <dbReference type="ARBA" id="ARBA00023015"/>
    </source>
</evidence>
<dbReference type="NCBIfam" id="TIGR02937">
    <property type="entry name" value="sigma70-ECF"/>
    <property type="match status" value="1"/>
</dbReference>
<dbReference type="InterPro" id="IPR013324">
    <property type="entry name" value="RNA_pol_sigma_r3/r4-like"/>
</dbReference>
<keyword evidence="8" id="KW-1185">Reference proteome</keyword>
<dbReference type="Pfam" id="PF08281">
    <property type="entry name" value="Sigma70_r4_2"/>
    <property type="match status" value="1"/>
</dbReference>
<dbReference type="InterPro" id="IPR013325">
    <property type="entry name" value="RNA_pol_sigma_r2"/>
</dbReference>
<dbReference type="InterPro" id="IPR013249">
    <property type="entry name" value="RNA_pol_sigma70_r4_t2"/>
</dbReference>
<evidence type="ECO:0000313" key="7">
    <source>
        <dbReference type="EMBL" id="TWJ14931.1"/>
    </source>
</evidence>